<evidence type="ECO:0000256" key="2">
    <source>
        <dbReference type="ARBA" id="ARBA00022723"/>
    </source>
</evidence>
<dbReference type="FunFam" id="1.20.58.480:FF:000004">
    <property type="entry name" value="Indoleamine 2,3-dioxygenase subfamily"/>
    <property type="match status" value="1"/>
</dbReference>
<dbReference type="PROSITE" id="PS00876">
    <property type="entry name" value="IDO_1"/>
    <property type="match status" value="1"/>
</dbReference>
<protein>
    <recommendedName>
        <fullName evidence="5">Indoleamine 2,3-dioxygenase</fullName>
        <ecNumber evidence="5">1.13.11.52</ecNumber>
    </recommendedName>
</protein>
<dbReference type="STRING" id="1382522.W6MW99"/>
<feature type="region of interest" description="Disordered" evidence="6">
    <location>
        <begin position="375"/>
        <end position="397"/>
    </location>
</feature>
<dbReference type="GO" id="GO:0033754">
    <property type="term" value="F:indoleamine 2,3-dioxygenase activity"/>
    <property type="evidence" value="ECO:0007669"/>
    <property type="project" value="UniProtKB-EC"/>
</dbReference>
<dbReference type="InterPro" id="IPR037217">
    <property type="entry name" value="Trp/Indoleamine_2_3_dOase-like"/>
</dbReference>
<keyword evidence="5" id="KW-0223">Dioxygenase</keyword>
<dbReference type="GO" id="GO:0020037">
    <property type="term" value="F:heme binding"/>
    <property type="evidence" value="ECO:0007669"/>
    <property type="project" value="UniProtKB-UniRule"/>
</dbReference>
<dbReference type="GO" id="GO:0034354">
    <property type="term" value="P:'de novo' NAD+ biosynthetic process from L-tryptophan"/>
    <property type="evidence" value="ECO:0007669"/>
    <property type="project" value="EnsemblFungi"/>
</dbReference>
<evidence type="ECO:0000313" key="7">
    <source>
        <dbReference type="EMBL" id="CDK27075.1"/>
    </source>
</evidence>
<dbReference type="GO" id="GO:0019441">
    <property type="term" value="P:L-tryptophan catabolic process to kynurenine"/>
    <property type="evidence" value="ECO:0007669"/>
    <property type="project" value="UniProtKB-UniRule"/>
</dbReference>
<gene>
    <name evidence="7" type="ORF">KUCA_T00003052001</name>
</gene>
<dbReference type="OrthoDB" id="540174at2759"/>
<dbReference type="EC" id="1.13.11.52" evidence="5"/>
<keyword evidence="8" id="KW-1185">Reference proteome</keyword>
<dbReference type="AlphaFoldDB" id="W6MW99"/>
<comment type="catalytic activity">
    <reaction evidence="5">
        <text>L-tryptophan + O2 = N-formyl-L-kynurenine</text>
        <dbReference type="Rhea" id="RHEA:24536"/>
        <dbReference type="ChEBI" id="CHEBI:15379"/>
        <dbReference type="ChEBI" id="CHEBI:57912"/>
        <dbReference type="ChEBI" id="CHEBI:58629"/>
    </reaction>
</comment>
<sequence>MRSNIPLPCLEDYDVSAITGFLPHEVPLQRLTNPYYAQWEEIAAAVPSLLLTRRIRSVVDAKLKLLSCEYLGSKAEWRRAYSVLGFIAHAYIWSVGDSTNKLPAQIARPFLETAEKLDLPAVATYAGLCLWNYKLIFNDEESLEHLDLDNITTINTFTGSIDESWFYLVSVYFEYKGAPCIVKGLDAIQYAREGNIAKVVETLQSLAEAIDELGSVLMRMEEMCDPHVFYFKIRPYLAGWKNMESVGLKNGVYYGDEVEPRLYAGGSNAQSSLIQTLDLILNVEHFGTGDSKGHDQNAFMSEMRSYMPGAHKRFLEHLSKVNIIKEFVTENAPQNPELVLSYDACIAMLKAFRDKHIQIVTRYIILQSQKSKTMGSDTTKTIRSGLAKSTHKKEDMRGTGGTALLPFLKQCRDETGDAAAGRWGRRILTGALTSKPSRSAMLESEFEDTKIGMAGSWKDDRSNVREGHW</sequence>
<dbReference type="PANTHER" id="PTHR28657:SF5">
    <property type="entry name" value="INDOLEAMINE 2,3-DIOXYGENASE"/>
    <property type="match status" value="1"/>
</dbReference>
<reference evidence="7" key="1">
    <citation type="submission" date="2013-12" db="EMBL/GenBank/DDBJ databases">
        <authorList>
            <person name="Genoscope - CEA"/>
        </authorList>
    </citation>
    <scope>NUCLEOTIDE SEQUENCE</scope>
    <source>
        <strain evidence="7">CBS 1993</strain>
    </source>
</reference>
<evidence type="ECO:0000256" key="4">
    <source>
        <dbReference type="PIRSR" id="PIRSR600898-1"/>
    </source>
</evidence>
<dbReference type="GeneID" id="34520459"/>
<keyword evidence="4 5" id="KW-0349">Heme</keyword>
<keyword evidence="5" id="KW-0560">Oxidoreductase</keyword>
<dbReference type="GO" id="GO:0046872">
    <property type="term" value="F:metal ion binding"/>
    <property type="evidence" value="ECO:0007669"/>
    <property type="project" value="UniProtKB-UniRule"/>
</dbReference>
<feature type="binding site" description="proximal binding residue" evidence="4">
    <location>
        <position position="356"/>
    </location>
    <ligand>
        <name>heme b</name>
        <dbReference type="ChEBI" id="CHEBI:60344"/>
    </ligand>
    <ligandPart>
        <name>Fe</name>
        <dbReference type="ChEBI" id="CHEBI:18248"/>
    </ligandPart>
</feature>
<dbReference type="InterPro" id="IPR000898">
    <property type="entry name" value="Indolamine_dOase"/>
</dbReference>
<evidence type="ECO:0000256" key="3">
    <source>
        <dbReference type="ARBA" id="ARBA00023004"/>
    </source>
</evidence>
<dbReference type="Pfam" id="PF01231">
    <property type="entry name" value="IDO"/>
    <property type="match status" value="1"/>
</dbReference>
<dbReference type="HOGENOM" id="CLU_010089_0_0_1"/>
<dbReference type="Proteomes" id="UP000019384">
    <property type="component" value="Unassembled WGS sequence"/>
</dbReference>
<dbReference type="RefSeq" id="XP_022459071.1">
    <property type="nucleotide sequence ID" value="XM_022603358.1"/>
</dbReference>
<evidence type="ECO:0000256" key="6">
    <source>
        <dbReference type="SAM" id="MobiDB-lite"/>
    </source>
</evidence>
<proteinExistence type="inferred from homology"/>
<evidence type="ECO:0000256" key="5">
    <source>
        <dbReference type="RuleBase" id="RU369119"/>
    </source>
</evidence>
<name>W6MW99_9ASCO</name>
<accession>W6MW99</accession>
<evidence type="ECO:0000256" key="1">
    <source>
        <dbReference type="ARBA" id="ARBA00007119"/>
    </source>
</evidence>
<dbReference type="SUPFAM" id="SSF140959">
    <property type="entry name" value="Indolic compounds 2,3-dioxygenase-like"/>
    <property type="match status" value="1"/>
</dbReference>
<keyword evidence="2 4" id="KW-0479">Metal-binding</keyword>
<organism evidence="7 8">
    <name type="scientific">Kuraishia capsulata CBS 1993</name>
    <dbReference type="NCBI Taxonomy" id="1382522"/>
    <lineage>
        <taxon>Eukaryota</taxon>
        <taxon>Fungi</taxon>
        <taxon>Dikarya</taxon>
        <taxon>Ascomycota</taxon>
        <taxon>Saccharomycotina</taxon>
        <taxon>Pichiomycetes</taxon>
        <taxon>Pichiales</taxon>
        <taxon>Pichiaceae</taxon>
        <taxon>Kuraishia</taxon>
    </lineage>
</organism>
<dbReference type="GO" id="GO:0005737">
    <property type="term" value="C:cytoplasm"/>
    <property type="evidence" value="ECO:0007669"/>
    <property type="project" value="TreeGrafter"/>
</dbReference>
<dbReference type="PANTHER" id="PTHR28657">
    <property type="entry name" value="INDOLEAMINE 2,3-DIOXYGENASE"/>
    <property type="match status" value="1"/>
</dbReference>
<comment type="function">
    <text evidence="5">Produces N-formyl-kynurenine through the oxidation of tryptophan.</text>
</comment>
<dbReference type="EMBL" id="HG793127">
    <property type="protein sequence ID" value="CDK27075.1"/>
    <property type="molecule type" value="Genomic_DNA"/>
</dbReference>
<evidence type="ECO:0000313" key="8">
    <source>
        <dbReference type="Proteomes" id="UP000019384"/>
    </source>
</evidence>
<dbReference type="Gene3D" id="1.20.58.480">
    <property type="match status" value="1"/>
</dbReference>
<keyword evidence="3 4" id="KW-0408">Iron</keyword>
<comment type="similarity">
    <text evidence="1 5">Belongs to the indoleamine 2,3-dioxygenase family.</text>
</comment>
<reference evidence="7" key="2">
    <citation type="submission" date="2014-02" db="EMBL/GenBank/DDBJ databases">
        <title>Complete DNA sequence of /Kuraishia capsulata/ illustrates novel genomic features among budding yeasts (/Saccharomycotina/).</title>
        <authorList>
            <person name="Morales L."/>
            <person name="Noel B."/>
            <person name="Porcel B."/>
            <person name="Marcet-Houben M."/>
            <person name="Hullo M-F."/>
            <person name="Sacerdot C."/>
            <person name="Tekaia F."/>
            <person name="Leh-Louis V."/>
            <person name="Despons L."/>
            <person name="Khanna V."/>
            <person name="Aury J-M."/>
            <person name="Barbe V."/>
            <person name="Couloux A."/>
            <person name="Labadie K."/>
            <person name="Pelletier E."/>
            <person name="Souciet J-L."/>
            <person name="Boekhout T."/>
            <person name="Gabaldon T."/>
            <person name="Wincker P."/>
            <person name="Dujon B."/>
        </authorList>
    </citation>
    <scope>NUCLEOTIDE SEQUENCE</scope>
    <source>
        <strain evidence="7">CBS 1993</strain>
    </source>
</reference>